<comment type="similarity">
    <text evidence="1">Belongs to the aldo/keto reductase family.</text>
</comment>
<dbReference type="EMBL" id="LWGR01000021">
    <property type="protein sequence ID" value="KZM68975.1"/>
    <property type="molecule type" value="Genomic_DNA"/>
</dbReference>
<dbReference type="PRINTS" id="PR00069">
    <property type="entry name" value="ALDKETRDTASE"/>
</dbReference>
<dbReference type="Pfam" id="PF00248">
    <property type="entry name" value="Aldo_ket_red"/>
    <property type="match status" value="1"/>
</dbReference>
<name>A0A164I034_9NOCA</name>
<proteinExistence type="inferred from homology"/>
<keyword evidence="9" id="KW-1185">Reference proteome</keyword>
<dbReference type="OrthoDB" id="9804790at2"/>
<dbReference type="PROSITE" id="PS00062">
    <property type="entry name" value="ALDOKETO_REDUCTASE_2"/>
    <property type="match status" value="1"/>
</dbReference>
<dbReference type="PIRSF" id="PIRSF000097">
    <property type="entry name" value="AKR"/>
    <property type="match status" value="1"/>
</dbReference>
<dbReference type="AlphaFoldDB" id="A0A164I034"/>
<dbReference type="GO" id="GO:0016616">
    <property type="term" value="F:oxidoreductase activity, acting on the CH-OH group of donors, NAD or NADP as acceptor"/>
    <property type="evidence" value="ECO:0007669"/>
    <property type="project" value="UniProtKB-ARBA"/>
</dbReference>
<dbReference type="FunFam" id="3.20.20.100:FF:000002">
    <property type="entry name" value="2,5-diketo-D-gluconic acid reductase A"/>
    <property type="match status" value="1"/>
</dbReference>
<evidence type="ECO:0000256" key="3">
    <source>
        <dbReference type="ARBA" id="ARBA00023002"/>
    </source>
</evidence>
<accession>A0A164I034</accession>
<evidence type="ECO:0000256" key="1">
    <source>
        <dbReference type="ARBA" id="ARBA00007905"/>
    </source>
</evidence>
<evidence type="ECO:0000313" key="9">
    <source>
        <dbReference type="Proteomes" id="UP000076512"/>
    </source>
</evidence>
<dbReference type="RefSeq" id="WP_067581030.1">
    <property type="nucleotide sequence ID" value="NZ_JABMCZ010000002.1"/>
</dbReference>
<evidence type="ECO:0000256" key="5">
    <source>
        <dbReference type="PIRSR" id="PIRSR000097-2"/>
    </source>
</evidence>
<reference evidence="8 9" key="1">
    <citation type="submission" date="2016-04" db="EMBL/GenBank/DDBJ databases">
        <authorList>
            <person name="Evans L.H."/>
            <person name="Alamgir A."/>
            <person name="Owens N."/>
            <person name="Weber N.D."/>
            <person name="Virtaneva K."/>
            <person name="Barbian K."/>
            <person name="Babar A."/>
            <person name="Rosenke K."/>
        </authorList>
    </citation>
    <scope>NUCLEOTIDE SEQUENCE [LARGE SCALE GENOMIC DNA]</scope>
    <source>
        <strain evidence="8 9">IFM 0406</strain>
    </source>
</reference>
<dbReference type="Gene3D" id="3.20.20.100">
    <property type="entry name" value="NADP-dependent oxidoreductase domain"/>
    <property type="match status" value="1"/>
</dbReference>
<protein>
    <submittedName>
        <fullName evidence="8">Oxidoreductase</fullName>
    </submittedName>
</protein>
<dbReference type="Proteomes" id="UP000076512">
    <property type="component" value="Unassembled WGS sequence"/>
</dbReference>
<keyword evidence="3" id="KW-0560">Oxidoreductase</keyword>
<organism evidence="8 9">
    <name type="scientific">Nocardia terpenica</name>
    <dbReference type="NCBI Taxonomy" id="455432"/>
    <lineage>
        <taxon>Bacteria</taxon>
        <taxon>Bacillati</taxon>
        <taxon>Actinomycetota</taxon>
        <taxon>Actinomycetes</taxon>
        <taxon>Mycobacteriales</taxon>
        <taxon>Nocardiaceae</taxon>
        <taxon>Nocardia</taxon>
    </lineage>
</organism>
<dbReference type="PROSITE" id="PS00798">
    <property type="entry name" value="ALDOKETO_REDUCTASE_1"/>
    <property type="match status" value="1"/>
</dbReference>
<keyword evidence="2" id="KW-0521">NADP</keyword>
<feature type="site" description="Lowers pKa of active site Tyr" evidence="6">
    <location>
        <position position="82"/>
    </location>
</feature>
<evidence type="ECO:0000256" key="6">
    <source>
        <dbReference type="PIRSR" id="PIRSR000097-3"/>
    </source>
</evidence>
<dbReference type="InterPro" id="IPR018170">
    <property type="entry name" value="Aldo/ket_reductase_CS"/>
</dbReference>
<dbReference type="SUPFAM" id="SSF51430">
    <property type="entry name" value="NAD(P)-linked oxidoreductase"/>
    <property type="match status" value="1"/>
</dbReference>
<dbReference type="PANTHER" id="PTHR43827">
    <property type="entry name" value="2,5-DIKETO-D-GLUCONIC ACID REDUCTASE"/>
    <property type="match status" value="1"/>
</dbReference>
<feature type="active site" description="Proton donor" evidence="4">
    <location>
        <position position="57"/>
    </location>
</feature>
<gene>
    <name evidence="8" type="ORF">AWN90_14590</name>
</gene>
<sequence>MTFRSESSSVPSVVLNDGNVIPKLGFGVFQVADEEAFDTVTAALRAGYRSIDTAAIYGNEAEVGRAIREFGLPRDEVYVTTKLWNAEQGYDSTLRAFDASMARLGLDYLDLYLIHWPVAQADRYVDTFRAFQSLKSQGLIRSIGVSNFNRDHLERVIGETGETPSVNQIELHPSLGQAELRAFHAEQGIATEAWSPLGQGAELKDPTIARIAADTGRTPAQVIIRWHLQLGNIVIPKSVNPSRIQENFDVFTFDLGPDQMRTISALDTGSRVGPDPSEFTAGLNV</sequence>
<dbReference type="STRING" id="455432.AWN90_14590"/>
<dbReference type="PANTHER" id="PTHR43827:SF3">
    <property type="entry name" value="NADP-DEPENDENT OXIDOREDUCTASE DOMAIN-CONTAINING PROTEIN"/>
    <property type="match status" value="1"/>
</dbReference>
<feature type="domain" description="NADP-dependent oxidoreductase" evidence="7">
    <location>
        <begin position="25"/>
        <end position="266"/>
    </location>
</feature>
<dbReference type="InterPro" id="IPR036812">
    <property type="entry name" value="NAD(P)_OxRdtase_dom_sf"/>
</dbReference>
<evidence type="ECO:0000256" key="2">
    <source>
        <dbReference type="ARBA" id="ARBA00022857"/>
    </source>
</evidence>
<evidence type="ECO:0000313" key="8">
    <source>
        <dbReference type="EMBL" id="KZM68975.1"/>
    </source>
</evidence>
<comment type="caution">
    <text evidence="8">The sequence shown here is derived from an EMBL/GenBank/DDBJ whole genome shotgun (WGS) entry which is preliminary data.</text>
</comment>
<evidence type="ECO:0000259" key="7">
    <source>
        <dbReference type="Pfam" id="PF00248"/>
    </source>
</evidence>
<dbReference type="InterPro" id="IPR020471">
    <property type="entry name" value="AKR"/>
</dbReference>
<evidence type="ECO:0000256" key="4">
    <source>
        <dbReference type="PIRSR" id="PIRSR000097-1"/>
    </source>
</evidence>
<dbReference type="InterPro" id="IPR023210">
    <property type="entry name" value="NADP_OxRdtase_dom"/>
</dbReference>
<dbReference type="PROSITE" id="PS00063">
    <property type="entry name" value="ALDOKETO_REDUCTASE_3"/>
    <property type="match status" value="1"/>
</dbReference>
<feature type="binding site" evidence="5">
    <location>
        <position position="115"/>
    </location>
    <ligand>
        <name>substrate</name>
    </ligand>
</feature>